<dbReference type="AlphaFoldDB" id="A0A382RYS8"/>
<sequence>MIFGSQVTDEIFSRRELLLRGGAGFGALALSGMLARDKAFADAGSLAPGQAHFAPKAKNVIFLFMEGGPSHIDLFDPKPLLNKLAGQRMPESFKRPITAMGETESPLLASPRTWKRHGQS</sequence>
<dbReference type="InterPro" id="IPR006311">
    <property type="entry name" value="TAT_signal"/>
</dbReference>
<evidence type="ECO:0000313" key="2">
    <source>
        <dbReference type="EMBL" id="SVD02088.1"/>
    </source>
</evidence>
<name>A0A382RYS8_9ZZZZ</name>
<dbReference type="InterPro" id="IPR010869">
    <property type="entry name" value="DUF1501"/>
</dbReference>
<dbReference type="PROSITE" id="PS51318">
    <property type="entry name" value="TAT"/>
    <property type="match status" value="1"/>
</dbReference>
<feature type="region of interest" description="Disordered" evidence="1">
    <location>
        <begin position="96"/>
        <end position="120"/>
    </location>
</feature>
<evidence type="ECO:0000256" key="1">
    <source>
        <dbReference type="SAM" id="MobiDB-lite"/>
    </source>
</evidence>
<dbReference type="EMBL" id="UINC01124733">
    <property type="protein sequence ID" value="SVD02088.1"/>
    <property type="molecule type" value="Genomic_DNA"/>
</dbReference>
<feature type="non-terminal residue" evidence="2">
    <location>
        <position position="120"/>
    </location>
</feature>
<proteinExistence type="predicted"/>
<reference evidence="2" key="1">
    <citation type="submission" date="2018-05" db="EMBL/GenBank/DDBJ databases">
        <authorList>
            <person name="Lanie J.A."/>
            <person name="Ng W.-L."/>
            <person name="Kazmierczak K.M."/>
            <person name="Andrzejewski T.M."/>
            <person name="Davidsen T.M."/>
            <person name="Wayne K.J."/>
            <person name="Tettelin H."/>
            <person name="Glass J.I."/>
            <person name="Rusch D."/>
            <person name="Podicherti R."/>
            <person name="Tsui H.-C.T."/>
            <person name="Winkler M.E."/>
        </authorList>
    </citation>
    <scope>NUCLEOTIDE SEQUENCE</scope>
</reference>
<protein>
    <submittedName>
        <fullName evidence="2">Uncharacterized protein</fullName>
    </submittedName>
</protein>
<dbReference type="Pfam" id="PF07394">
    <property type="entry name" value="DUF1501"/>
    <property type="match status" value="1"/>
</dbReference>
<organism evidence="2">
    <name type="scientific">marine metagenome</name>
    <dbReference type="NCBI Taxonomy" id="408172"/>
    <lineage>
        <taxon>unclassified sequences</taxon>
        <taxon>metagenomes</taxon>
        <taxon>ecological metagenomes</taxon>
    </lineage>
</organism>
<accession>A0A382RYS8</accession>
<gene>
    <name evidence="2" type="ORF">METZ01_LOCUS354942</name>
</gene>